<keyword evidence="2" id="KW-0472">Membrane</keyword>
<keyword evidence="2" id="KW-0812">Transmembrane</keyword>
<evidence type="ECO:0000256" key="2">
    <source>
        <dbReference type="SAM" id="Phobius"/>
    </source>
</evidence>
<dbReference type="SUPFAM" id="SSF52833">
    <property type="entry name" value="Thioredoxin-like"/>
    <property type="match status" value="3"/>
</dbReference>
<dbReference type="InterPro" id="IPR052643">
    <property type="entry name" value="ERP44"/>
</dbReference>
<evidence type="ECO:0000313" key="4">
    <source>
        <dbReference type="EMBL" id="MDE48396.1"/>
    </source>
</evidence>
<dbReference type="GO" id="GO:0005793">
    <property type="term" value="C:endoplasmic reticulum-Golgi intermediate compartment"/>
    <property type="evidence" value="ECO:0007669"/>
    <property type="project" value="TreeGrafter"/>
</dbReference>
<evidence type="ECO:0000256" key="1">
    <source>
        <dbReference type="SAM" id="MobiDB-lite"/>
    </source>
</evidence>
<dbReference type="Pfam" id="PF13848">
    <property type="entry name" value="Thioredoxin_6"/>
    <property type="match status" value="1"/>
</dbReference>
<dbReference type="GO" id="GO:0003756">
    <property type="term" value="F:protein disulfide isomerase activity"/>
    <property type="evidence" value="ECO:0007669"/>
    <property type="project" value="TreeGrafter"/>
</dbReference>
<dbReference type="GO" id="GO:0006457">
    <property type="term" value="P:protein folding"/>
    <property type="evidence" value="ECO:0007669"/>
    <property type="project" value="TreeGrafter"/>
</dbReference>
<dbReference type="Gene3D" id="3.40.30.10">
    <property type="entry name" value="Glutaredoxin"/>
    <property type="match status" value="3"/>
</dbReference>
<dbReference type="Pfam" id="PF00085">
    <property type="entry name" value="Thioredoxin"/>
    <property type="match status" value="1"/>
</dbReference>
<dbReference type="EMBL" id="GGYP01003625">
    <property type="protein sequence ID" value="MDE48396.1"/>
    <property type="molecule type" value="Transcribed_RNA"/>
</dbReference>
<reference evidence="4" key="1">
    <citation type="submission" date="2018-10" db="EMBL/GenBank/DDBJ databases">
        <title>Transcriptome assembly of Aceria tosichella (Wheat curl mite) Type 2.</title>
        <authorList>
            <person name="Scully E.D."/>
            <person name="Geib S.M."/>
            <person name="Palmer N.A."/>
            <person name="Gupta A.K."/>
            <person name="Sarath G."/>
            <person name="Tatineni S."/>
        </authorList>
    </citation>
    <scope>NUCLEOTIDE SEQUENCE</scope>
    <source>
        <strain evidence="4">LincolnNE</strain>
    </source>
</reference>
<dbReference type="GO" id="GO:0005789">
    <property type="term" value="C:endoplasmic reticulum membrane"/>
    <property type="evidence" value="ECO:0007669"/>
    <property type="project" value="TreeGrafter"/>
</dbReference>
<feature type="region of interest" description="Disordered" evidence="1">
    <location>
        <begin position="433"/>
        <end position="458"/>
    </location>
</feature>
<feature type="domain" description="Thioredoxin" evidence="3">
    <location>
        <begin position="76"/>
        <end position="198"/>
    </location>
</feature>
<dbReference type="PROSITE" id="PS51352">
    <property type="entry name" value="THIOREDOXIN_2"/>
    <property type="match status" value="1"/>
</dbReference>
<proteinExistence type="predicted"/>
<protein>
    <submittedName>
        <fullName evidence="4">Endoplasmic reticulum resident protein 44</fullName>
    </submittedName>
</protein>
<accession>A0A6G1SCZ4</accession>
<dbReference type="PANTHER" id="PTHR46295:SF1">
    <property type="entry name" value="ENDOPLASMIC RETICULUM RESIDENT PROTEIN 44"/>
    <property type="match status" value="1"/>
</dbReference>
<evidence type="ECO:0000259" key="3">
    <source>
        <dbReference type="PROSITE" id="PS51352"/>
    </source>
</evidence>
<gene>
    <name evidence="4" type="primary">ERP44</name>
    <name evidence="4" type="ORF">g.11609</name>
</gene>
<organism evidence="4">
    <name type="scientific">Aceria tosichella</name>
    <name type="common">wheat curl mite</name>
    <dbReference type="NCBI Taxonomy" id="561515"/>
    <lineage>
        <taxon>Eukaryota</taxon>
        <taxon>Metazoa</taxon>
        <taxon>Ecdysozoa</taxon>
        <taxon>Arthropoda</taxon>
        <taxon>Chelicerata</taxon>
        <taxon>Arachnida</taxon>
        <taxon>Acari</taxon>
        <taxon>Acariformes</taxon>
        <taxon>Trombidiformes</taxon>
        <taxon>Prostigmata</taxon>
        <taxon>Eupodina</taxon>
        <taxon>Eriophyoidea</taxon>
        <taxon>Eriophyidae</taxon>
        <taxon>Eriophyinae</taxon>
        <taxon>Aceriini</taxon>
        <taxon>Aceria</taxon>
    </lineage>
</organism>
<keyword evidence="2" id="KW-1133">Transmembrane helix</keyword>
<dbReference type="AlphaFoldDB" id="A0A6G1SCZ4"/>
<dbReference type="InterPro" id="IPR036249">
    <property type="entry name" value="Thioredoxin-like_sf"/>
</dbReference>
<sequence length="469" mass="53650">MHTNMYSNPSTTEPTIARMVMTNLLGLKNLVEYPLNRKQMRISGNKMITTITNSGLLTTIFISVIFSLICNSHQVLASSEPRPNRVLELTSDNYDTETSKYQIVVLNFYADWCPYSARWKPVFQDTAVTIYNETKDFDPSIIVFGQINCEVQTTLSQRFRITKFPTTKLTLYGKPCKKEYRGARTPSAFKEYIKKFLSDPIVTIDNHADLASKIEERKGAVIMYSGRLDEKQHSKPVESAELSMFRRVAQTLREDCQFFYVYGPASSGKVQPPDLYMLTFKPQHKGIDHEVRYPSTLTDSATLNVWAKEHCIPLVREITFENAEELTEEGLPFVILFYDPNDKSWIELYKRVVESELRAEANGVTFLYADGHVFSHPLKHLGKTTKDLPVVAIDSFKHLFLYKQPVASISQPGRLRQFIADLHSGKLDREFHFGPDPVQPDSVPTPPPESAFNKLGPSPYRYSLFRDEL</sequence>
<name>A0A6G1SCZ4_9ACAR</name>
<dbReference type="PANTHER" id="PTHR46295">
    <property type="entry name" value="ENDOPLASMIC RETICULUM RESIDENT PROTEIN 44"/>
    <property type="match status" value="1"/>
</dbReference>
<dbReference type="InterPro" id="IPR013766">
    <property type="entry name" value="Thioredoxin_domain"/>
</dbReference>
<feature type="transmembrane region" description="Helical" evidence="2">
    <location>
        <begin position="47"/>
        <end position="69"/>
    </location>
</feature>